<dbReference type="InterPro" id="IPR014017">
    <property type="entry name" value="DNA_helicase_UvrD-like_C"/>
</dbReference>
<dbReference type="Gene3D" id="1.10.486.10">
    <property type="entry name" value="PCRA, domain 4"/>
    <property type="match status" value="1"/>
</dbReference>
<proteinExistence type="inferred from homology"/>
<gene>
    <name evidence="19" type="ORF">SAMN05216285_3205</name>
</gene>
<keyword evidence="5 15" id="KW-0378">Hydrolase</keyword>
<comment type="similarity">
    <text evidence="1">Belongs to the helicase family. UvrD subfamily.</text>
</comment>
<dbReference type="InterPro" id="IPR011604">
    <property type="entry name" value="PDDEXK-like_dom_sf"/>
</dbReference>
<dbReference type="GO" id="GO:0003677">
    <property type="term" value="F:DNA binding"/>
    <property type="evidence" value="ECO:0007669"/>
    <property type="project" value="UniProtKB-KW"/>
</dbReference>
<dbReference type="PROSITE" id="PS51217">
    <property type="entry name" value="UVRD_HELICASE_CTER"/>
    <property type="match status" value="1"/>
</dbReference>
<dbReference type="Gene3D" id="3.90.320.10">
    <property type="match status" value="1"/>
</dbReference>
<evidence type="ECO:0000256" key="16">
    <source>
        <dbReference type="SAM" id="MobiDB-lite"/>
    </source>
</evidence>
<dbReference type="RefSeq" id="WP_049991738.1">
    <property type="nucleotide sequence ID" value="NZ_FOIS01000004.1"/>
</dbReference>
<evidence type="ECO:0000256" key="3">
    <source>
        <dbReference type="ARBA" id="ARBA00022741"/>
    </source>
</evidence>
<evidence type="ECO:0000259" key="18">
    <source>
        <dbReference type="PROSITE" id="PS51217"/>
    </source>
</evidence>
<dbReference type="GO" id="GO:0043138">
    <property type="term" value="F:3'-5' DNA helicase activity"/>
    <property type="evidence" value="ECO:0007669"/>
    <property type="project" value="UniProtKB-EC"/>
</dbReference>
<name>A0A1I0Q7N2_9EURY</name>
<dbReference type="AlphaFoldDB" id="A0A1I0Q7N2"/>
<dbReference type="InterPro" id="IPR000212">
    <property type="entry name" value="DNA_helicase_UvrD/REP"/>
</dbReference>
<evidence type="ECO:0000256" key="1">
    <source>
        <dbReference type="ARBA" id="ARBA00009922"/>
    </source>
</evidence>
<dbReference type="Gene3D" id="3.40.50.300">
    <property type="entry name" value="P-loop containing nucleotide triphosphate hydrolases"/>
    <property type="match status" value="3"/>
</dbReference>
<evidence type="ECO:0000256" key="14">
    <source>
        <dbReference type="ARBA" id="ARBA00048988"/>
    </source>
</evidence>
<evidence type="ECO:0000259" key="17">
    <source>
        <dbReference type="PROSITE" id="PS51198"/>
    </source>
</evidence>
<dbReference type="GO" id="GO:0000725">
    <property type="term" value="P:recombinational repair"/>
    <property type="evidence" value="ECO:0007669"/>
    <property type="project" value="TreeGrafter"/>
</dbReference>
<dbReference type="EMBL" id="FOIS01000004">
    <property type="protein sequence ID" value="SEW23009.1"/>
    <property type="molecule type" value="Genomic_DNA"/>
</dbReference>
<evidence type="ECO:0000256" key="2">
    <source>
        <dbReference type="ARBA" id="ARBA00022722"/>
    </source>
</evidence>
<dbReference type="InterPro" id="IPR011335">
    <property type="entry name" value="Restrct_endonuc-II-like"/>
</dbReference>
<keyword evidence="3 15" id="KW-0547">Nucleotide-binding</keyword>
<dbReference type="InterPro" id="IPR013986">
    <property type="entry name" value="DExx_box_DNA_helicase_dom_sf"/>
</dbReference>
<dbReference type="SUPFAM" id="SSF52980">
    <property type="entry name" value="Restriction endonuclease-like"/>
    <property type="match status" value="1"/>
</dbReference>
<reference evidence="20" key="1">
    <citation type="submission" date="2016-10" db="EMBL/GenBank/DDBJ databases">
        <authorList>
            <person name="Varghese N."/>
        </authorList>
    </citation>
    <scope>NUCLEOTIDE SEQUENCE [LARGE SCALE GENOMIC DNA]</scope>
    <source>
        <strain evidence="20">CGMCC 1.12284</strain>
    </source>
</reference>
<evidence type="ECO:0000256" key="13">
    <source>
        <dbReference type="ARBA" id="ARBA00034808"/>
    </source>
</evidence>
<evidence type="ECO:0000256" key="6">
    <source>
        <dbReference type="ARBA" id="ARBA00022806"/>
    </source>
</evidence>
<keyword evidence="6 15" id="KW-0347">Helicase</keyword>
<keyword evidence="10" id="KW-0234">DNA repair</keyword>
<feature type="domain" description="UvrD-like helicase ATP-binding" evidence="17">
    <location>
        <begin position="16"/>
        <end position="427"/>
    </location>
</feature>
<dbReference type="PANTHER" id="PTHR11070">
    <property type="entry name" value="UVRD / RECB / PCRA DNA HELICASE FAMILY MEMBER"/>
    <property type="match status" value="1"/>
</dbReference>
<evidence type="ECO:0000256" key="7">
    <source>
        <dbReference type="ARBA" id="ARBA00022839"/>
    </source>
</evidence>
<evidence type="ECO:0000313" key="19">
    <source>
        <dbReference type="EMBL" id="SEW23009.1"/>
    </source>
</evidence>
<sequence>MTDEKTETDESGVSEPEPKGKQRDVLAATGDEYSVEAVAGSGKTTTMVWRLRDEIRERGTPPNRLLVLTFATEASHTIQRKLREELRPEEAFEIDVYNYHSFCYRLLQEYAYYGGLSPEFELITEERRSQLIESIYGEIDFSFVAPGSPAEGGAGTATMAELTTFIERMRRESVEPDEIREYLPSDETIRSLLALTDDLREAAHNQVNVDANGIMWDDDAIANGCESLARVYQFKAREFDGSDSIEGAIRMYLEALSETAESVADHIRSTNDLSWQEYRTPEAVFEDEQSMFDAVEQTPFGRLVAFAHMLRRARAYVSAYEAYTRELDERGALDYDELIHQAVDLLRDEAVRDDILSQWDVVFCDEFQDTDESQLALVEELRDELEIMVIGDSDQAIHEWRGQDPENMSKLPDSFEEIGLDLNFRSRQPILDVTNYLDREKQPIRADREPAPPNVFSVDSEGQETAEQVSTAISHLLTGRFDDLDAVDQGDIAVLVRRNDQARRVAKALDAASIPVSISGNATGELSQGLETVLSYLRLLVTPTDDVSWQRVLLLLYRVPEADVDTLRRHGASIPDGYEAVSDDDLENPAGVARALDDYETLREVSATHSVSELYLHLKRETRIEWFLTEDDRTALGNIDQLVSSFDDSPVQSRLTEDLVAYLERQAHLLTGTAEVATGRGAQSEDAVDVMTIHQAKGLDFDTVLLPFLTEDEFAHLTLDDYQENIYEYDVLVDGIEGEIDDPLRADLREDQIAEEWRVLHVALTRAKERLFLFGNDAAEEGATADWIDRHLPDSESEMPIEWSAEGPRMRIWPSLMDSYERIEAENGAAVRDYTDVVNRGVDEDAGNITYYGRDLSTEEAIETLLEAADGFVAGTLADEETGTADADRFADAPLGTESTVELARQHSHTALEALRDCERRHVLDHVVEAFPDPRTGVESDGGRQRDVGTLFHDVAELAYWRGYDTVGAWKDACEWLAASRGLEHVVEPATECIEAFFETPVPGWDAVGAEVPIDFDDVDEVSGSVTGYIDSVRDHPDGGLAILDYKTSREQKSLDESHQLQLYVRACQDRFEQPITHAGYVYVGDAGPATQLFDVADLEPMWDRVADDLRAADDSSFENYNPGPHCRYCEHRSLGCPVDDYAYDDEYQVGQADD</sequence>
<dbReference type="Pfam" id="PF00580">
    <property type="entry name" value="UvrD-helicase"/>
    <property type="match status" value="2"/>
</dbReference>
<comment type="catalytic activity">
    <reaction evidence="14">
        <text>ATP + H2O = ADP + phosphate + H(+)</text>
        <dbReference type="Rhea" id="RHEA:13065"/>
        <dbReference type="ChEBI" id="CHEBI:15377"/>
        <dbReference type="ChEBI" id="CHEBI:15378"/>
        <dbReference type="ChEBI" id="CHEBI:30616"/>
        <dbReference type="ChEBI" id="CHEBI:43474"/>
        <dbReference type="ChEBI" id="CHEBI:456216"/>
        <dbReference type="EC" id="5.6.2.4"/>
    </reaction>
</comment>
<keyword evidence="8 15" id="KW-0067">ATP-binding</keyword>
<dbReference type="GO" id="GO:0004527">
    <property type="term" value="F:exonuclease activity"/>
    <property type="evidence" value="ECO:0007669"/>
    <property type="project" value="UniProtKB-KW"/>
</dbReference>
<dbReference type="OrthoDB" id="203178at2157"/>
<dbReference type="SUPFAM" id="SSF52540">
    <property type="entry name" value="P-loop containing nucleoside triphosphate hydrolases"/>
    <property type="match status" value="1"/>
</dbReference>
<dbReference type="STRING" id="1202768.SAMN05216285_3205"/>
<evidence type="ECO:0000256" key="12">
    <source>
        <dbReference type="ARBA" id="ARBA00034617"/>
    </source>
</evidence>
<feature type="domain" description="UvrD-like helicase C-terminal" evidence="18">
    <location>
        <begin position="422"/>
        <end position="698"/>
    </location>
</feature>
<evidence type="ECO:0000256" key="10">
    <source>
        <dbReference type="ARBA" id="ARBA00023204"/>
    </source>
</evidence>
<keyword evidence="11" id="KW-0413">Isomerase</keyword>
<comment type="catalytic activity">
    <reaction evidence="12">
        <text>Couples ATP hydrolysis with the unwinding of duplex DNA by translocating in the 3'-5' direction.</text>
        <dbReference type="EC" id="5.6.2.4"/>
    </reaction>
</comment>
<evidence type="ECO:0000256" key="5">
    <source>
        <dbReference type="ARBA" id="ARBA00022801"/>
    </source>
</evidence>
<keyword evidence="20" id="KW-1185">Reference proteome</keyword>
<dbReference type="InterPro" id="IPR027417">
    <property type="entry name" value="P-loop_NTPase"/>
</dbReference>
<feature type="compositionally biased region" description="Acidic residues" evidence="16">
    <location>
        <begin position="1"/>
        <end position="12"/>
    </location>
</feature>
<dbReference type="GO" id="GO:0005524">
    <property type="term" value="F:ATP binding"/>
    <property type="evidence" value="ECO:0007669"/>
    <property type="project" value="UniProtKB-UniRule"/>
</dbReference>
<evidence type="ECO:0000256" key="11">
    <source>
        <dbReference type="ARBA" id="ARBA00023235"/>
    </source>
</evidence>
<evidence type="ECO:0000256" key="15">
    <source>
        <dbReference type="PROSITE-ProRule" id="PRU00560"/>
    </source>
</evidence>
<evidence type="ECO:0000256" key="4">
    <source>
        <dbReference type="ARBA" id="ARBA00022763"/>
    </source>
</evidence>
<dbReference type="Pfam" id="PF13361">
    <property type="entry name" value="UvrD_C"/>
    <property type="match status" value="1"/>
</dbReference>
<protein>
    <recommendedName>
        <fullName evidence="13">DNA 3'-5' helicase</fullName>
        <ecNumber evidence="13">5.6.2.4</ecNumber>
    </recommendedName>
</protein>
<dbReference type="InterPro" id="IPR038726">
    <property type="entry name" value="PDDEXK_AddAB-type"/>
</dbReference>
<dbReference type="PANTHER" id="PTHR11070:SF2">
    <property type="entry name" value="ATP-DEPENDENT DNA HELICASE SRS2"/>
    <property type="match status" value="1"/>
</dbReference>
<keyword evidence="2" id="KW-0540">Nuclease</keyword>
<evidence type="ECO:0000256" key="8">
    <source>
        <dbReference type="ARBA" id="ARBA00022840"/>
    </source>
</evidence>
<dbReference type="Proteomes" id="UP000183275">
    <property type="component" value="Unassembled WGS sequence"/>
</dbReference>
<organism evidence="19 20">
    <name type="scientific">Natrinema salifodinae</name>
    <dbReference type="NCBI Taxonomy" id="1202768"/>
    <lineage>
        <taxon>Archaea</taxon>
        <taxon>Methanobacteriati</taxon>
        <taxon>Methanobacteriota</taxon>
        <taxon>Stenosarchaea group</taxon>
        <taxon>Halobacteria</taxon>
        <taxon>Halobacteriales</taxon>
        <taxon>Natrialbaceae</taxon>
        <taxon>Natrinema</taxon>
    </lineage>
</organism>
<dbReference type="EC" id="5.6.2.4" evidence="13"/>
<keyword evidence="4" id="KW-0227">DNA damage</keyword>
<keyword evidence="9" id="KW-0238">DNA-binding</keyword>
<feature type="binding site" evidence="15">
    <location>
        <begin position="37"/>
        <end position="44"/>
    </location>
    <ligand>
        <name>ATP</name>
        <dbReference type="ChEBI" id="CHEBI:30616"/>
    </ligand>
</feature>
<feature type="region of interest" description="Disordered" evidence="16">
    <location>
        <begin position="1"/>
        <end position="24"/>
    </location>
</feature>
<dbReference type="PROSITE" id="PS51198">
    <property type="entry name" value="UVRD_HELICASE_ATP_BIND"/>
    <property type="match status" value="1"/>
</dbReference>
<dbReference type="eggNOG" id="arCOG00802">
    <property type="taxonomic scope" value="Archaea"/>
</dbReference>
<evidence type="ECO:0000256" key="9">
    <source>
        <dbReference type="ARBA" id="ARBA00023125"/>
    </source>
</evidence>
<dbReference type="InterPro" id="IPR014016">
    <property type="entry name" value="UvrD-like_ATP-bd"/>
</dbReference>
<dbReference type="Pfam" id="PF12705">
    <property type="entry name" value="PDDEXK_1"/>
    <property type="match status" value="1"/>
</dbReference>
<accession>A0A1I0Q7N2</accession>
<evidence type="ECO:0000313" key="20">
    <source>
        <dbReference type="Proteomes" id="UP000183275"/>
    </source>
</evidence>
<dbReference type="Gene3D" id="1.10.10.160">
    <property type="match status" value="1"/>
</dbReference>
<keyword evidence="7" id="KW-0269">Exonuclease</keyword>